<name>A0A9W9KJE1_9EURO</name>
<reference evidence="1" key="2">
    <citation type="journal article" date="2023" name="IMA Fungus">
        <title>Comparative genomic study of the Penicillium genus elucidates a diverse pangenome and 15 lateral gene transfer events.</title>
        <authorList>
            <person name="Petersen C."/>
            <person name="Sorensen T."/>
            <person name="Nielsen M.R."/>
            <person name="Sondergaard T.E."/>
            <person name="Sorensen J.L."/>
            <person name="Fitzpatrick D.A."/>
            <person name="Frisvad J.C."/>
            <person name="Nielsen K.L."/>
        </authorList>
    </citation>
    <scope>NUCLEOTIDE SEQUENCE</scope>
    <source>
        <strain evidence="1">IBT 30069</strain>
    </source>
</reference>
<accession>A0A9W9KJE1</accession>
<evidence type="ECO:0000313" key="2">
    <source>
        <dbReference type="Proteomes" id="UP001149165"/>
    </source>
</evidence>
<dbReference type="Proteomes" id="UP001149165">
    <property type="component" value="Unassembled WGS sequence"/>
</dbReference>
<proteinExistence type="predicted"/>
<dbReference type="EMBL" id="JAPQKH010000003">
    <property type="protein sequence ID" value="KAJ5107477.1"/>
    <property type="molecule type" value="Genomic_DNA"/>
</dbReference>
<keyword evidence="2" id="KW-1185">Reference proteome</keyword>
<dbReference type="OrthoDB" id="37659at2759"/>
<evidence type="ECO:0000313" key="1">
    <source>
        <dbReference type="EMBL" id="KAJ5107477.1"/>
    </source>
</evidence>
<dbReference type="InterPro" id="IPR046670">
    <property type="entry name" value="DUF6540"/>
</dbReference>
<dbReference type="AlphaFoldDB" id="A0A9W9KJE1"/>
<protein>
    <submittedName>
        <fullName evidence="1">Uncharacterized protein</fullName>
    </submittedName>
</protein>
<sequence>MSSSSTAGIYVALYEDDGAYKHWRLFVDGPTQHEKKILQVMGSSQRYYLDPLNIDARDLPQLLEMIHICDVPTAKIESIEKAGAEAVVHNEFPGYNCQDYVLELLDELEARQIINGGDANYKRQLDIMKRKQEGLE</sequence>
<comment type="caution">
    <text evidence="1">The sequence shown here is derived from an EMBL/GenBank/DDBJ whole genome shotgun (WGS) entry which is preliminary data.</text>
</comment>
<gene>
    <name evidence="1" type="ORF">N7456_004152</name>
</gene>
<dbReference type="Pfam" id="PF20174">
    <property type="entry name" value="DUF6540"/>
    <property type="match status" value="1"/>
</dbReference>
<reference evidence="1" key="1">
    <citation type="submission" date="2022-11" db="EMBL/GenBank/DDBJ databases">
        <authorList>
            <person name="Petersen C."/>
        </authorList>
    </citation>
    <scope>NUCLEOTIDE SEQUENCE</scope>
    <source>
        <strain evidence="1">IBT 30069</strain>
    </source>
</reference>
<organism evidence="1 2">
    <name type="scientific">Penicillium angulare</name>
    <dbReference type="NCBI Taxonomy" id="116970"/>
    <lineage>
        <taxon>Eukaryota</taxon>
        <taxon>Fungi</taxon>
        <taxon>Dikarya</taxon>
        <taxon>Ascomycota</taxon>
        <taxon>Pezizomycotina</taxon>
        <taxon>Eurotiomycetes</taxon>
        <taxon>Eurotiomycetidae</taxon>
        <taxon>Eurotiales</taxon>
        <taxon>Aspergillaceae</taxon>
        <taxon>Penicillium</taxon>
    </lineage>
</organism>